<sequence length="392" mass="42793">MEENPSDEDDALAVEEIADGGGGGGSMGGEVEELGGGHHVAGGEECTRAGVTGGGTTAGTPASSHTVRQRGRTPVQARQTSIVSYAKNPRQQEIDDSCCEFFVENAISFNAAKSKSFKKFTLACYGPQPSVKHPLVPTGYNLLRCRLLDRLHGRLKDEDEAIRAEWEVGCGFALPWTANESLLDVEGGIWMQASWEQTDEGMGQEEHERQARSWRRDPCGSKPPPGGVANIFCTLAEMLRPYPRDDNNDFFEGQAEERHRAGPFGEPWLAFFAGGDRLQALRNNANGRYCLQVGVDLTGGNRSPIVTQIPILPVPRLDNVHEHHDLSSTGYDDFSPDGPYLLSKIYIGAMDEDMNDNQALTFRVGNEREYGGLYNYTNGKVVATHGPLPTCC</sequence>
<protein>
    <submittedName>
        <fullName evidence="2">Uncharacterized protein</fullName>
    </submittedName>
</protein>
<keyword evidence="3" id="KW-1185">Reference proteome</keyword>
<feature type="compositionally biased region" description="Gly residues" evidence="1">
    <location>
        <begin position="19"/>
        <end position="28"/>
    </location>
</feature>
<comment type="caution">
    <text evidence="2">The sequence shown here is derived from an EMBL/GenBank/DDBJ whole genome shotgun (WGS) entry which is preliminary data.</text>
</comment>
<evidence type="ECO:0000313" key="2">
    <source>
        <dbReference type="EMBL" id="GBG74371.1"/>
    </source>
</evidence>
<organism evidence="2 3">
    <name type="scientific">Chara braunii</name>
    <name type="common">Braun's stonewort</name>
    <dbReference type="NCBI Taxonomy" id="69332"/>
    <lineage>
        <taxon>Eukaryota</taxon>
        <taxon>Viridiplantae</taxon>
        <taxon>Streptophyta</taxon>
        <taxon>Charophyceae</taxon>
        <taxon>Charales</taxon>
        <taxon>Characeae</taxon>
        <taxon>Chara</taxon>
    </lineage>
</organism>
<name>A0A388KWG0_CHABU</name>
<feature type="region of interest" description="Disordered" evidence="1">
    <location>
        <begin position="1"/>
        <end position="78"/>
    </location>
</feature>
<dbReference type="Gramene" id="GBG74371">
    <property type="protein sequence ID" value="GBG74371"/>
    <property type="gene ID" value="CBR_g18782"/>
</dbReference>
<proteinExistence type="predicted"/>
<reference evidence="2 3" key="1">
    <citation type="journal article" date="2018" name="Cell">
        <title>The Chara Genome: Secondary Complexity and Implications for Plant Terrestrialization.</title>
        <authorList>
            <person name="Nishiyama T."/>
            <person name="Sakayama H."/>
            <person name="Vries J.D."/>
            <person name="Buschmann H."/>
            <person name="Saint-Marcoux D."/>
            <person name="Ullrich K.K."/>
            <person name="Haas F.B."/>
            <person name="Vanderstraeten L."/>
            <person name="Becker D."/>
            <person name="Lang D."/>
            <person name="Vosolsobe S."/>
            <person name="Rombauts S."/>
            <person name="Wilhelmsson P.K.I."/>
            <person name="Janitza P."/>
            <person name="Kern R."/>
            <person name="Heyl A."/>
            <person name="Rumpler F."/>
            <person name="Villalobos L.I.A.C."/>
            <person name="Clay J.M."/>
            <person name="Skokan R."/>
            <person name="Toyoda A."/>
            <person name="Suzuki Y."/>
            <person name="Kagoshima H."/>
            <person name="Schijlen E."/>
            <person name="Tajeshwar N."/>
            <person name="Catarino B."/>
            <person name="Hetherington A.J."/>
            <person name="Saltykova A."/>
            <person name="Bonnot C."/>
            <person name="Breuninger H."/>
            <person name="Symeonidi A."/>
            <person name="Radhakrishnan G.V."/>
            <person name="Van Nieuwerburgh F."/>
            <person name="Deforce D."/>
            <person name="Chang C."/>
            <person name="Karol K.G."/>
            <person name="Hedrich R."/>
            <person name="Ulvskov P."/>
            <person name="Glockner G."/>
            <person name="Delwiche C.F."/>
            <person name="Petrasek J."/>
            <person name="Van de Peer Y."/>
            <person name="Friml J."/>
            <person name="Beilby M."/>
            <person name="Dolan L."/>
            <person name="Kohara Y."/>
            <person name="Sugano S."/>
            <person name="Fujiyama A."/>
            <person name="Delaux P.-M."/>
            <person name="Quint M."/>
            <person name="TheiBen G."/>
            <person name="Hagemann M."/>
            <person name="Harholt J."/>
            <person name="Dunand C."/>
            <person name="Zachgo S."/>
            <person name="Langdale J."/>
            <person name="Maumus F."/>
            <person name="Straeten D.V.D."/>
            <person name="Gould S.B."/>
            <person name="Rensing S.A."/>
        </authorList>
    </citation>
    <scope>NUCLEOTIDE SEQUENCE [LARGE SCALE GENOMIC DNA]</scope>
    <source>
        <strain evidence="2 3">S276</strain>
    </source>
</reference>
<gene>
    <name evidence="2" type="ORF">CBR_g18782</name>
</gene>
<accession>A0A388KWG0</accession>
<feature type="compositionally biased region" description="Acidic residues" evidence="1">
    <location>
        <begin position="1"/>
        <end position="18"/>
    </location>
</feature>
<evidence type="ECO:0000256" key="1">
    <source>
        <dbReference type="SAM" id="MobiDB-lite"/>
    </source>
</evidence>
<dbReference type="EMBL" id="BFEA01000202">
    <property type="protein sequence ID" value="GBG74371.1"/>
    <property type="molecule type" value="Genomic_DNA"/>
</dbReference>
<evidence type="ECO:0000313" key="3">
    <source>
        <dbReference type="Proteomes" id="UP000265515"/>
    </source>
</evidence>
<dbReference type="AlphaFoldDB" id="A0A388KWG0"/>
<dbReference type="Proteomes" id="UP000265515">
    <property type="component" value="Unassembled WGS sequence"/>
</dbReference>